<evidence type="ECO:0000256" key="1">
    <source>
        <dbReference type="ARBA" id="ARBA00004651"/>
    </source>
</evidence>
<keyword evidence="10 14" id="KW-0472">Membrane</keyword>
<feature type="transmembrane region" description="Helical" evidence="14">
    <location>
        <begin position="455"/>
        <end position="474"/>
    </location>
</feature>
<name>A0A177NEU2_9GAMM</name>
<keyword evidence="11" id="KW-0046">Antibiotic resistance</keyword>
<keyword evidence="9" id="KW-0443">Lipid metabolism</keyword>
<evidence type="ECO:0000256" key="4">
    <source>
        <dbReference type="ARBA" id="ARBA00021546"/>
    </source>
</evidence>
<dbReference type="OrthoDB" id="145485at2"/>
<keyword evidence="8 14" id="KW-1133">Transmembrane helix</keyword>
<dbReference type="EC" id="2.3.2.3" evidence="3"/>
<organism evidence="16 17">
    <name type="scientific">Methylomonas lenta</name>
    <dbReference type="NCBI Taxonomy" id="980561"/>
    <lineage>
        <taxon>Bacteria</taxon>
        <taxon>Pseudomonadati</taxon>
        <taxon>Pseudomonadota</taxon>
        <taxon>Gammaproteobacteria</taxon>
        <taxon>Methylococcales</taxon>
        <taxon>Methylococcaceae</taxon>
        <taxon>Methylomonas</taxon>
    </lineage>
</organism>
<keyword evidence="7 14" id="KW-0812">Transmembrane</keyword>
<evidence type="ECO:0000256" key="5">
    <source>
        <dbReference type="ARBA" id="ARBA00022475"/>
    </source>
</evidence>
<dbReference type="SUPFAM" id="SSF55729">
    <property type="entry name" value="Acyl-CoA N-acyltransferases (Nat)"/>
    <property type="match status" value="1"/>
</dbReference>
<comment type="catalytic activity">
    <reaction evidence="13">
        <text>L-lysyl-tRNA(Lys) + a 1,2-diacyl-sn-glycero-3-phospho-(1'-sn-glycerol) = a 1,2-diacyl-sn-glycero-3-phospho-1'-(3'-O-L-lysyl)-sn-glycerol + tRNA(Lys)</text>
        <dbReference type="Rhea" id="RHEA:10668"/>
        <dbReference type="Rhea" id="RHEA-COMP:9696"/>
        <dbReference type="Rhea" id="RHEA-COMP:9697"/>
        <dbReference type="ChEBI" id="CHEBI:64716"/>
        <dbReference type="ChEBI" id="CHEBI:75792"/>
        <dbReference type="ChEBI" id="CHEBI:78442"/>
        <dbReference type="ChEBI" id="CHEBI:78529"/>
        <dbReference type="EC" id="2.3.2.3"/>
    </reaction>
</comment>
<dbReference type="Pfam" id="PF03706">
    <property type="entry name" value="LPG_synthase_TM"/>
    <property type="match status" value="1"/>
</dbReference>
<gene>
    <name evidence="16" type="ORF">A1359_08400</name>
</gene>
<evidence type="ECO:0000256" key="12">
    <source>
        <dbReference type="ARBA" id="ARBA00031899"/>
    </source>
</evidence>
<dbReference type="STRING" id="980561.A1359_08400"/>
<evidence type="ECO:0000256" key="8">
    <source>
        <dbReference type="ARBA" id="ARBA00022989"/>
    </source>
</evidence>
<dbReference type="PANTHER" id="PTHR34697">
    <property type="entry name" value="PHOSPHATIDYLGLYCEROL LYSYLTRANSFERASE"/>
    <property type="match status" value="1"/>
</dbReference>
<proteinExistence type="inferred from homology"/>
<evidence type="ECO:0000256" key="3">
    <source>
        <dbReference type="ARBA" id="ARBA00012014"/>
    </source>
</evidence>
<dbReference type="AlphaFoldDB" id="A0A177NEU2"/>
<evidence type="ECO:0000256" key="7">
    <source>
        <dbReference type="ARBA" id="ARBA00022692"/>
    </source>
</evidence>
<feature type="transmembrane region" description="Helical" evidence="14">
    <location>
        <begin position="402"/>
        <end position="420"/>
    </location>
</feature>
<dbReference type="Pfam" id="PF09924">
    <property type="entry name" value="LPG_synthase_C"/>
    <property type="match status" value="1"/>
</dbReference>
<feature type="transmembrane region" description="Helical" evidence="14">
    <location>
        <begin position="85"/>
        <end position="107"/>
    </location>
</feature>
<feature type="transmembrane region" description="Helical" evidence="14">
    <location>
        <begin position="169"/>
        <end position="188"/>
    </location>
</feature>
<evidence type="ECO:0000256" key="13">
    <source>
        <dbReference type="ARBA" id="ARBA00047540"/>
    </source>
</evidence>
<dbReference type="GO" id="GO:0055091">
    <property type="term" value="P:phospholipid homeostasis"/>
    <property type="evidence" value="ECO:0007669"/>
    <property type="project" value="TreeGrafter"/>
</dbReference>
<evidence type="ECO:0000256" key="2">
    <source>
        <dbReference type="ARBA" id="ARBA00008627"/>
    </source>
</evidence>
<comment type="caution">
    <text evidence="16">The sequence shown here is derived from an EMBL/GenBank/DDBJ whole genome shotgun (WGS) entry which is preliminary data.</text>
</comment>
<evidence type="ECO:0000256" key="9">
    <source>
        <dbReference type="ARBA" id="ARBA00023098"/>
    </source>
</evidence>
<evidence type="ECO:0000256" key="14">
    <source>
        <dbReference type="SAM" id="Phobius"/>
    </source>
</evidence>
<evidence type="ECO:0000313" key="17">
    <source>
        <dbReference type="Proteomes" id="UP000078476"/>
    </source>
</evidence>
<feature type="transmembrane region" description="Helical" evidence="14">
    <location>
        <begin position="50"/>
        <end position="73"/>
    </location>
</feature>
<evidence type="ECO:0000313" key="16">
    <source>
        <dbReference type="EMBL" id="OAI16352.1"/>
    </source>
</evidence>
<dbReference type="InterPro" id="IPR051211">
    <property type="entry name" value="PG_lysyltransferase"/>
</dbReference>
<keyword evidence="6" id="KW-0808">Transferase</keyword>
<sequence length="860" mass="95944">MIKVSLSRQLQKIVQFLPVLLFGCALYIVHQQLKQHQLSEILSSLASTPFKIIGAAGLLMLMNYLVLVGYDWLALRFTGHRNIPLPRMVAAALLSYAISNNTGHAWASGGSIRYRFYSKWGVPGWDILKISFFQAITYLLGALSLGLLGSLLLPYYLSSAEQDPPAIHLVSLVCAASLIGYWAAIFLWRKPLLVKGFELYLPSPSMTFWQTLVSSVDVILSSLVLWVLLLGKVDIDFGAFLVVFVVAQVIGVISQVPGGIGVFESAFLWLMSDVQVTDQHLTLISALLLYRVIYYFVPLLLAGSGLLGFEVYSRRHLIIESSMTVSRLLSGILPQLYSLLLLLAGSVLLVSGTIPANANALNWLSNLLPLPVIELSHMTGSLVGLLLLFLARGIHLKIDAAWYASLILLGLGVIACLLKGAEWREALLLLAILALFLPTRSHFQRHSSLLRMPFSKSWLTATLMVLGGSCWLGFFSHRNLAYSNELWWQFSYDGSAPRFLRAWLVLTVIAVCYGIWRLFSQAPPHPFSKPTTADLDQAQSLLIQADHTQGYLALLGDKYLFWNPERSAFIMFATTPQFWIAMGDPVGESKAVESLLYQLQEQADCYGAKLVFYQVSPQCLPYYLDLGLSLFKLGEEARVNLANFSLQGKQRDAQRSARNKFGKLNYAFEILTGSAVVDAMPLLQQISDAWLAKKNTSEKGFSLGFFKAEYLLRTDVAVIKDPDGHIKAFANIWQTAGLDELSIDLMRYDPDSPNGIMDFLFAELMLWGKAGNYQWFCLGMAPLAGLEHRRLSPLWHKIGATIFEMGDQFYNFEGLYEYKAKFAPQWQPRYLAAPAGLSVPFILMQITRLISGGWQGIFSK</sequence>
<dbReference type="RefSeq" id="WP_066981507.1">
    <property type="nucleotide sequence ID" value="NZ_LUUI01000096.1"/>
</dbReference>
<feature type="transmembrane region" description="Helical" evidence="14">
    <location>
        <begin position="370"/>
        <end position="390"/>
    </location>
</feature>
<feature type="transmembrane region" description="Helical" evidence="14">
    <location>
        <begin position="127"/>
        <end position="157"/>
    </location>
</feature>
<feature type="transmembrane region" description="Helical" evidence="14">
    <location>
        <begin position="283"/>
        <end position="307"/>
    </location>
</feature>
<feature type="transmembrane region" description="Helical" evidence="14">
    <location>
        <begin position="500"/>
        <end position="519"/>
    </location>
</feature>
<feature type="transmembrane region" description="Helical" evidence="14">
    <location>
        <begin position="237"/>
        <end position="263"/>
    </location>
</feature>
<dbReference type="GO" id="GO:0050071">
    <property type="term" value="F:phosphatidylglycerol lysyltransferase activity"/>
    <property type="evidence" value="ECO:0007669"/>
    <property type="project" value="UniProtKB-EC"/>
</dbReference>
<dbReference type="InterPro" id="IPR016181">
    <property type="entry name" value="Acyl_CoA_acyltransferase"/>
</dbReference>
<comment type="subcellular location">
    <subcellularLocation>
        <location evidence="1">Cell membrane</location>
        <topology evidence="1">Multi-pass membrane protein</topology>
    </subcellularLocation>
</comment>
<dbReference type="InterPro" id="IPR024320">
    <property type="entry name" value="LPG_synthase_C"/>
</dbReference>
<evidence type="ECO:0000256" key="6">
    <source>
        <dbReference type="ARBA" id="ARBA00022679"/>
    </source>
</evidence>
<keyword evidence="5" id="KW-1003">Cell membrane</keyword>
<feature type="transmembrane region" description="Helical" evidence="14">
    <location>
        <begin position="12"/>
        <end position="30"/>
    </location>
</feature>
<dbReference type="GO" id="GO:0046677">
    <property type="term" value="P:response to antibiotic"/>
    <property type="evidence" value="ECO:0007669"/>
    <property type="project" value="UniProtKB-KW"/>
</dbReference>
<feature type="transmembrane region" description="Helical" evidence="14">
    <location>
        <begin position="328"/>
        <end position="350"/>
    </location>
</feature>
<dbReference type="NCBIfam" id="NF033480">
    <property type="entry name" value="bifunc_MprF"/>
    <property type="match status" value="1"/>
</dbReference>
<dbReference type="GO" id="GO:0006629">
    <property type="term" value="P:lipid metabolic process"/>
    <property type="evidence" value="ECO:0007669"/>
    <property type="project" value="UniProtKB-KW"/>
</dbReference>
<evidence type="ECO:0000256" key="10">
    <source>
        <dbReference type="ARBA" id="ARBA00023136"/>
    </source>
</evidence>
<evidence type="ECO:0000259" key="15">
    <source>
        <dbReference type="Pfam" id="PF09924"/>
    </source>
</evidence>
<dbReference type="EMBL" id="LUUI01000096">
    <property type="protein sequence ID" value="OAI16352.1"/>
    <property type="molecule type" value="Genomic_DNA"/>
</dbReference>
<dbReference type="Proteomes" id="UP000078476">
    <property type="component" value="Unassembled WGS sequence"/>
</dbReference>
<dbReference type="GO" id="GO:0005886">
    <property type="term" value="C:plasma membrane"/>
    <property type="evidence" value="ECO:0007669"/>
    <property type="project" value="UniProtKB-SubCell"/>
</dbReference>
<dbReference type="InterPro" id="IPR022791">
    <property type="entry name" value="L-PG_synthase/AglD"/>
</dbReference>
<comment type="similarity">
    <text evidence="2">Belongs to the LPG synthase family.</text>
</comment>
<protein>
    <recommendedName>
        <fullName evidence="4">Phosphatidylglycerol lysyltransferase</fullName>
        <ecNumber evidence="3">2.3.2.3</ecNumber>
    </recommendedName>
    <alternativeName>
        <fullName evidence="12">Lysylphosphatidylglycerol synthase</fullName>
    </alternativeName>
</protein>
<evidence type="ECO:0000256" key="11">
    <source>
        <dbReference type="ARBA" id="ARBA00023251"/>
    </source>
</evidence>
<dbReference type="PANTHER" id="PTHR34697:SF2">
    <property type="entry name" value="PHOSPHATIDYLGLYCEROL LYSYLTRANSFERASE"/>
    <property type="match status" value="1"/>
</dbReference>
<keyword evidence="17" id="KW-1185">Reference proteome</keyword>
<dbReference type="PROSITE" id="PS51257">
    <property type="entry name" value="PROKAR_LIPOPROTEIN"/>
    <property type="match status" value="1"/>
</dbReference>
<feature type="transmembrane region" description="Helical" evidence="14">
    <location>
        <begin position="208"/>
        <end position="230"/>
    </location>
</feature>
<feature type="domain" description="Phosphatidylglycerol lysyltransferase C-terminal" evidence="15">
    <location>
        <begin position="545"/>
        <end position="832"/>
    </location>
</feature>
<accession>A0A177NEU2</accession>
<reference evidence="16 17" key="1">
    <citation type="submission" date="2016-03" db="EMBL/GenBank/DDBJ databases">
        <authorList>
            <person name="Ploux O."/>
        </authorList>
    </citation>
    <scope>NUCLEOTIDE SEQUENCE [LARGE SCALE GENOMIC DNA]</scope>
    <source>
        <strain evidence="16 17">R-45370</strain>
    </source>
</reference>